<organism evidence="9 10">
    <name type="scientific">Bifidobacterium animalis subsp. animalis IM386</name>
    <dbReference type="NCBI Taxonomy" id="1402194"/>
    <lineage>
        <taxon>Bacteria</taxon>
        <taxon>Bacillati</taxon>
        <taxon>Actinomycetota</taxon>
        <taxon>Actinomycetes</taxon>
        <taxon>Bifidobacteriales</taxon>
        <taxon>Bifidobacteriaceae</taxon>
        <taxon>Bifidobacterium</taxon>
    </lineage>
</organism>
<evidence type="ECO:0000256" key="5">
    <source>
        <dbReference type="SAM" id="MobiDB-lite"/>
    </source>
</evidence>
<dbReference type="Gene3D" id="2.60.40.740">
    <property type="match status" value="1"/>
</dbReference>
<feature type="domain" description="Gram-positive cocci surface proteins LPxTG" evidence="8">
    <location>
        <begin position="474"/>
        <end position="509"/>
    </location>
</feature>
<keyword evidence="3 7" id="KW-0732">Signal</keyword>
<evidence type="ECO:0000256" key="7">
    <source>
        <dbReference type="SAM" id="SignalP"/>
    </source>
</evidence>
<feature type="region of interest" description="Disordered" evidence="5">
    <location>
        <begin position="191"/>
        <end position="210"/>
    </location>
</feature>
<evidence type="ECO:0000313" key="10">
    <source>
        <dbReference type="Proteomes" id="UP000035645"/>
    </source>
</evidence>
<name>A0AAV2W3T8_9BIFI</name>
<dbReference type="EMBL" id="CBUQ010000005">
    <property type="protein sequence ID" value="CDI67285.1"/>
    <property type="molecule type" value="Genomic_DNA"/>
</dbReference>
<feature type="transmembrane region" description="Helical" evidence="6">
    <location>
        <begin position="483"/>
        <end position="504"/>
    </location>
</feature>
<feature type="chain" id="PRO_5043539550" description="Gram-positive cocci surface proteins LPxTG domain-containing protein" evidence="7">
    <location>
        <begin position="31"/>
        <end position="509"/>
    </location>
</feature>
<feature type="region of interest" description="Disordered" evidence="5">
    <location>
        <begin position="322"/>
        <end position="346"/>
    </location>
</feature>
<keyword evidence="4" id="KW-0572">Peptidoglycan-anchor</keyword>
<evidence type="ECO:0000256" key="2">
    <source>
        <dbReference type="ARBA" id="ARBA00022525"/>
    </source>
</evidence>
<comment type="caution">
    <text evidence="9">The sequence shown here is derived from an EMBL/GenBank/DDBJ whole genome shotgun (WGS) entry which is preliminary data.</text>
</comment>
<dbReference type="InterPro" id="IPR032334">
    <property type="entry name" value="GramPos_pilinBB"/>
</dbReference>
<keyword evidence="1" id="KW-0134">Cell wall</keyword>
<evidence type="ECO:0000313" key="9">
    <source>
        <dbReference type="EMBL" id="CDI67285.1"/>
    </source>
</evidence>
<dbReference type="InterPro" id="IPR019931">
    <property type="entry name" value="LPXTG_anchor"/>
</dbReference>
<dbReference type="GO" id="GO:0005975">
    <property type="term" value="P:carbohydrate metabolic process"/>
    <property type="evidence" value="ECO:0007669"/>
    <property type="project" value="UniProtKB-ARBA"/>
</dbReference>
<dbReference type="Gene3D" id="2.60.40.10">
    <property type="entry name" value="Immunoglobulins"/>
    <property type="match status" value="1"/>
</dbReference>
<keyword evidence="6" id="KW-1133">Transmembrane helix</keyword>
<evidence type="ECO:0000259" key="8">
    <source>
        <dbReference type="PROSITE" id="PS50847"/>
    </source>
</evidence>
<evidence type="ECO:0000256" key="4">
    <source>
        <dbReference type="ARBA" id="ARBA00023088"/>
    </source>
</evidence>
<sequence>MKKVWKGAAAVVAALSLGVTGFVGASSAYAAEAVAGACAEQPVAGRTCITVNSNNSHTYDVWQIFTGTHNADGTWSNLSWGAAAKKTGTASDEDLKTLEDALKDKTTDKEKVDALETLKDFVAITDNGTISGTKAGQVSAATPLTVDEGFYLLTDATANLNQKDAYSLLVALPASGATVEVTKKFDAPTVEKKVKDDEQDENNKDWNDSADYGLGEEVPFQLTATLGDRIADYDSYKLVFHDTLSAGLTAQTFKNNKVTGTINGKPIEFDVTTTGGNGSATTLTFTNADIKKVSGVTAADYAKDTKVIINYKATLNEHAVHGSAGNDNKVELEYSNNPDSDQTGTTKPDYAIVFTYKVVVDKVDGDNKPLAGAVFELTDADGNVIDVVTATDDTRFTFNHLDEGTYTLTEKTAPDSYQKIEPIIFVISAEHQTTTETGETHAKLTSLTANNNFTGNKEEGSVTKTVINTKNSQLPSTGGMGTVVLYTVGGLIVLIAGVGLAVALRRRQA</sequence>
<dbReference type="RefSeq" id="WP_014697165.1">
    <property type="nucleotide sequence ID" value="NZ_CBUQ010000005.1"/>
</dbReference>
<dbReference type="AlphaFoldDB" id="A0AAV2W3T8"/>
<dbReference type="InterPro" id="IPR041033">
    <property type="entry name" value="SpaA_PFL_dom_1"/>
</dbReference>
<protein>
    <recommendedName>
        <fullName evidence="8">Gram-positive cocci surface proteins LPxTG domain-containing protein</fullName>
    </recommendedName>
</protein>
<evidence type="ECO:0000256" key="3">
    <source>
        <dbReference type="ARBA" id="ARBA00022729"/>
    </source>
</evidence>
<dbReference type="SUPFAM" id="SSF49478">
    <property type="entry name" value="Cna protein B-type domain"/>
    <property type="match status" value="1"/>
</dbReference>
<proteinExistence type="predicted"/>
<evidence type="ECO:0000256" key="1">
    <source>
        <dbReference type="ARBA" id="ARBA00022512"/>
    </source>
</evidence>
<evidence type="ECO:0000256" key="6">
    <source>
        <dbReference type="SAM" id="Phobius"/>
    </source>
</evidence>
<dbReference type="InterPro" id="IPR026466">
    <property type="entry name" value="Fim_isopep_form_D2_dom"/>
</dbReference>
<reference evidence="9 10" key="1">
    <citation type="submission" date="2013-10" db="EMBL/GenBank/DDBJ databases">
        <authorList>
            <person name="Manrique M."/>
        </authorList>
    </citation>
    <scope>NUCLEOTIDE SEQUENCE [LARGE SCALE GENOMIC DNA]</scope>
    <source>
        <strain evidence="9 10">IM386</strain>
    </source>
</reference>
<accession>A0AAV2W3T8</accession>
<feature type="signal peptide" evidence="7">
    <location>
        <begin position="1"/>
        <end position="30"/>
    </location>
</feature>
<keyword evidence="6" id="KW-0472">Membrane</keyword>
<dbReference type="InterPro" id="IPR013783">
    <property type="entry name" value="Ig-like_fold"/>
</dbReference>
<dbReference type="Pfam" id="PF16569">
    <property type="entry name" value="GramPos_pilinBB"/>
    <property type="match status" value="1"/>
</dbReference>
<keyword evidence="2" id="KW-0964">Secreted</keyword>
<dbReference type="NCBIfam" id="TIGR01167">
    <property type="entry name" value="LPXTG_anchor"/>
    <property type="match status" value="1"/>
</dbReference>
<dbReference type="NCBIfam" id="TIGR04226">
    <property type="entry name" value="RrgB_K2N_iso_D2"/>
    <property type="match status" value="1"/>
</dbReference>
<gene>
    <name evidence="9" type="ORF">BANIM336_00594</name>
</gene>
<feature type="compositionally biased region" description="Polar residues" evidence="5">
    <location>
        <begin position="334"/>
        <end position="346"/>
    </location>
</feature>
<keyword evidence="6" id="KW-0812">Transmembrane</keyword>
<dbReference type="PROSITE" id="PS50847">
    <property type="entry name" value="GRAM_POS_ANCHORING"/>
    <property type="match status" value="1"/>
</dbReference>
<reference evidence="9 10" key="2">
    <citation type="submission" date="2015-01" db="EMBL/GenBank/DDBJ databases">
        <title>Genome sequence of a Bifidobacterium animalis strain.</title>
        <authorList>
            <person name="Bogovic-Matijasic B."/>
            <person name="Hacin B."/>
            <person name="Citar M."/>
            <person name="Svigelj K."/>
            <person name="Stempelj M."/>
            <person name="Rogelj I."/>
        </authorList>
    </citation>
    <scope>NUCLEOTIDE SEQUENCE [LARGE SCALE GENOMIC DNA]</scope>
    <source>
        <strain evidence="9 10">IM386</strain>
    </source>
</reference>
<feature type="compositionally biased region" description="Basic and acidic residues" evidence="5">
    <location>
        <begin position="191"/>
        <end position="207"/>
    </location>
</feature>
<dbReference type="Proteomes" id="UP000035645">
    <property type="component" value="Unassembled WGS sequence"/>
</dbReference>
<dbReference type="Pfam" id="PF17802">
    <property type="entry name" value="SpaA"/>
    <property type="match status" value="1"/>
</dbReference>
<dbReference type="Pfam" id="PF00746">
    <property type="entry name" value="Gram_pos_anchor"/>
    <property type="match status" value="1"/>
</dbReference>